<keyword evidence="1" id="KW-0812">Transmembrane</keyword>
<evidence type="ECO:0000313" key="2">
    <source>
        <dbReference type="EMBL" id="MPY65772.1"/>
    </source>
</evidence>
<organism evidence="2 3">
    <name type="scientific">Deinococcus terrestris</name>
    <dbReference type="NCBI Taxonomy" id="2651870"/>
    <lineage>
        <taxon>Bacteria</taxon>
        <taxon>Thermotogati</taxon>
        <taxon>Deinococcota</taxon>
        <taxon>Deinococci</taxon>
        <taxon>Deinococcales</taxon>
        <taxon>Deinococcaceae</taxon>
        <taxon>Deinococcus</taxon>
    </lineage>
</organism>
<evidence type="ECO:0000256" key="1">
    <source>
        <dbReference type="SAM" id="Phobius"/>
    </source>
</evidence>
<dbReference type="RefSeq" id="WP_152868961.1">
    <property type="nucleotide sequence ID" value="NZ_WBSL01000001.1"/>
</dbReference>
<protein>
    <submittedName>
        <fullName evidence="2">Uncharacterized protein</fullName>
    </submittedName>
</protein>
<comment type="caution">
    <text evidence="2">The sequence shown here is derived from an EMBL/GenBank/DDBJ whole genome shotgun (WGS) entry which is preliminary data.</text>
</comment>
<dbReference type="Proteomes" id="UP000484842">
    <property type="component" value="Unassembled WGS sequence"/>
</dbReference>
<feature type="transmembrane region" description="Helical" evidence="1">
    <location>
        <begin position="12"/>
        <end position="33"/>
    </location>
</feature>
<gene>
    <name evidence="2" type="ORF">F8S09_03545</name>
</gene>
<reference evidence="2 3" key="1">
    <citation type="submission" date="2019-10" db="EMBL/GenBank/DDBJ databases">
        <title>Deinococcus sp. isolated from soil.</title>
        <authorList>
            <person name="Li Y."/>
            <person name="Wang J."/>
        </authorList>
    </citation>
    <scope>NUCLEOTIDE SEQUENCE [LARGE SCALE GENOMIC DNA]</scope>
    <source>
        <strain evidence="2 3">SDU3-2</strain>
    </source>
</reference>
<name>A0A7X1TQZ3_9DEIO</name>
<keyword evidence="1" id="KW-1133">Transmembrane helix</keyword>
<dbReference type="AlphaFoldDB" id="A0A7X1TQZ3"/>
<keyword evidence="1" id="KW-0472">Membrane</keyword>
<evidence type="ECO:0000313" key="3">
    <source>
        <dbReference type="Proteomes" id="UP000484842"/>
    </source>
</evidence>
<sequence>MSELASFLIHTLSFLGGRLFYFLGGLLMAYLGWDTGQPIVIALGGVLIVAGAVSVWRRALRAGG</sequence>
<feature type="transmembrane region" description="Helical" evidence="1">
    <location>
        <begin position="39"/>
        <end position="56"/>
    </location>
</feature>
<accession>A0A7X1TQZ3</accession>
<keyword evidence="3" id="KW-1185">Reference proteome</keyword>
<dbReference type="EMBL" id="WBSL01000001">
    <property type="protein sequence ID" value="MPY65772.1"/>
    <property type="molecule type" value="Genomic_DNA"/>
</dbReference>
<proteinExistence type="predicted"/>